<accession>A0A8S5M012</accession>
<organism evidence="1">
    <name type="scientific">Siphoviridae sp. ctM7c3</name>
    <dbReference type="NCBI Taxonomy" id="2826257"/>
    <lineage>
        <taxon>Viruses</taxon>
        <taxon>Duplodnaviria</taxon>
        <taxon>Heunggongvirae</taxon>
        <taxon>Uroviricota</taxon>
        <taxon>Caudoviricetes</taxon>
    </lineage>
</organism>
<name>A0A8S5M012_9CAUD</name>
<dbReference type="EMBL" id="BK014785">
    <property type="protein sequence ID" value="DAD75562.1"/>
    <property type="molecule type" value="Genomic_DNA"/>
</dbReference>
<reference evidence="1" key="1">
    <citation type="journal article" date="2021" name="Proc. Natl. Acad. Sci. U.S.A.">
        <title>A Catalog of Tens of Thousands of Viruses from Human Metagenomes Reveals Hidden Associations with Chronic Diseases.</title>
        <authorList>
            <person name="Tisza M.J."/>
            <person name="Buck C.B."/>
        </authorList>
    </citation>
    <scope>NUCLEOTIDE SEQUENCE</scope>
    <source>
        <strain evidence="1">CtM7c3</strain>
    </source>
</reference>
<protein>
    <submittedName>
        <fullName evidence="1">Uncharacterized protein</fullName>
    </submittedName>
</protein>
<sequence>MAKVAFSALGDYALALERYQSAADSGKMLERAIATGAAIVADQIRANLQALPEEKFRKLQSGETFRGLPKNQKQDLADSFGLTPIGRDKNGFLHTKAGFDGYGRRPTKQYPHGVPNQLLARAVESGSSVREKTPFVRPAVAKSKKAAVEAMQAEIDKEIKKLI</sequence>
<proteinExistence type="predicted"/>
<evidence type="ECO:0000313" key="1">
    <source>
        <dbReference type="EMBL" id="DAD75562.1"/>
    </source>
</evidence>